<comment type="caution">
    <text evidence="2">The sequence shown here is derived from an EMBL/GenBank/DDBJ whole genome shotgun (WGS) entry which is preliminary data.</text>
</comment>
<evidence type="ECO:0000313" key="3">
    <source>
        <dbReference type="Proteomes" id="UP000735302"/>
    </source>
</evidence>
<accession>A0AAV4CTT4</accession>
<feature type="region of interest" description="Disordered" evidence="1">
    <location>
        <begin position="1"/>
        <end position="25"/>
    </location>
</feature>
<dbReference type="EMBL" id="BLXT01006957">
    <property type="protein sequence ID" value="GFO35116.1"/>
    <property type="molecule type" value="Genomic_DNA"/>
</dbReference>
<organism evidence="2 3">
    <name type="scientific">Plakobranchus ocellatus</name>
    <dbReference type="NCBI Taxonomy" id="259542"/>
    <lineage>
        <taxon>Eukaryota</taxon>
        <taxon>Metazoa</taxon>
        <taxon>Spiralia</taxon>
        <taxon>Lophotrochozoa</taxon>
        <taxon>Mollusca</taxon>
        <taxon>Gastropoda</taxon>
        <taxon>Heterobranchia</taxon>
        <taxon>Euthyneura</taxon>
        <taxon>Panpulmonata</taxon>
        <taxon>Sacoglossa</taxon>
        <taxon>Placobranchoidea</taxon>
        <taxon>Plakobranchidae</taxon>
        <taxon>Plakobranchus</taxon>
    </lineage>
</organism>
<reference evidence="2 3" key="1">
    <citation type="journal article" date="2021" name="Elife">
        <title>Chloroplast acquisition without the gene transfer in kleptoplastic sea slugs, Plakobranchus ocellatus.</title>
        <authorList>
            <person name="Maeda T."/>
            <person name="Takahashi S."/>
            <person name="Yoshida T."/>
            <person name="Shimamura S."/>
            <person name="Takaki Y."/>
            <person name="Nagai Y."/>
            <person name="Toyoda A."/>
            <person name="Suzuki Y."/>
            <person name="Arimoto A."/>
            <person name="Ishii H."/>
            <person name="Satoh N."/>
            <person name="Nishiyama T."/>
            <person name="Hasebe M."/>
            <person name="Maruyama T."/>
            <person name="Minagawa J."/>
            <person name="Obokata J."/>
            <person name="Shigenobu S."/>
        </authorList>
    </citation>
    <scope>NUCLEOTIDE SEQUENCE [LARGE SCALE GENOMIC DNA]</scope>
</reference>
<gene>
    <name evidence="2" type="ORF">PoB_006162100</name>
</gene>
<keyword evidence="3" id="KW-1185">Reference proteome</keyword>
<dbReference type="Proteomes" id="UP000735302">
    <property type="component" value="Unassembled WGS sequence"/>
</dbReference>
<evidence type="ECO:0000256" key="1">
    <source>
        <dbReference type="SAM" id="MobiDB-lite"/>
    </source>
</evidence>
<protein>
    <submittedName>
        <fullName evidence="2">Uncharacterized protein</fullName>
    </submittedName>
</protein>
<proteinExistence type="predicted"/>
<evidence type="ECO:0000313" key="2">
    <source>
        <dbReference type="EMBL" id="GFO35116.1"/>
    </source>
</evidence>
<name>A0AAV4CTT4_9GAST</name>
<sequence length="107" mass="11726">MVKTALRAIPQERSPGSEMGTPQVSDTQTDTVCVCLRVWVCGCVGMRGEARESLVTTHIYCHRHHISAAAPGEAQASRQAHKELRETSPVVSVLCRSEFAWFIGLFG</sequence>
<dbReference type="AlphaFoldDB" id="A0AAV4CTT4"/>